<protein>
    <recommendedName>
        <fullName evidence="3">Tc1-like transposase DDE domain-containing protein</fullName>
    </recommendedName>
</protein>
<organism evidence="2">
    <name type="scientific">Shewanella putrefaciens (strain CN-32 / ATCC BAA-453)</name>
    <dbReference type="NCBI Taxonomy" id="319224"/>
    <lineage>
        <taxon>Bacteria</taxon>
        <taxon>Pseudomonadati</taxon>
        <taxon>Pseudomonadota</taxon>
        <taxon>Gammaproteobacteria</taxon>
        <taxon>Alteromonadales</taxon>
        <taxon>Shewanellaceae</taxon>
        <taxon>Shewanella</taxon>
    </lineage>
</organism>
<keyword evidence="1" id="KW-1133">Transmembrane helix</keyword>
<keyword evidence="1" id="KW-0472">Membrane</keyword>
<dbReference type="EMBL" id="CP000681">
    <property type="protein sequence ID" value="ABP74228.1"/>
    <property type="molecule type" value="Genomic_DNA"/>
</dbReference>
<dbReference type="HOGENOM" id="CLU_1905327_0_0_6"/>
<sequence length="133" mass="14780">MWEARAARWLLFLYLQLLIPITFLWMTTHIWPPKRYSSTCSQALYSAVCPAMGATQAIIAPHANSEYMYEHLKLISAATAFGHHALLIMDGAGSHQQTLIISRFSSCPLFTGVKSDRAGMAVATSKYVGQLLF</sequence>
<feature type="transmembrane region" description="Helical" evidence="1">
    <location>
        <begin position="6"/>
        <end position="26"/>
    </location>
</feature>
<name>A4Y2P5_SHEPC</name>
<evidence type="ECO:0008006" key="3">
    <source>
        <dbReference type="Google" id="ProtNLM"/>
    </source>
</evidence>
<dbReference type="KEGG" id="spc:Sputcn32_0496"/>
<evidence type="ECO:0000313" key="2">
    <source>
        <dbReference type="EMBL" id="ABP74228.1"/>
    </source>
</evidence>
<dbReference type="STRING" id="319224.Sputcn32_0496"/>
<gene>
    <name evidence="2" type="ordered locus">Sputcn32_0496</name>
</gene>
<dbReference type="eggNOG" id="COG3335">
    <property type="taxonomic scope" value="Bacteria"/>
</dbReference>
<accession>A4Y2P5</accession>
<keyword evidence="1" id="KW-0812">Transmembrane</keyword>
<proteinExistence type="predicted"/>
<dbReference type="AlphaFoldDB" id="A4Y2P5"/>
<evidence type="ECO:0000256" key="1">
    <source>
        <dbReference type="SAM" id="Phobius"/>
    </source>
</evidence>
<reference evidence="2" key="1">
    <citation type="submission" date="2007-04" db="EMBL/GenBank/DDBJ databases">
        <title>Complete sequence of Shewanella putrefaciens CN-32.</title>
        <authorList>
            <consortium name="US DOE Joint Genome Institute"/>
            <person name="Copeland A."/>
            <person name="Lucas S."/>
            <person name="Lapidus A."/>
            <person name="Barry K."/>
            <person name="Detter J.C."/>
            <person name="Glavina del Rio T."/>
            <person name="Hammon N."/>
            <person name="Israni S."/>
            <person name="Dalin E."/>
            <person name="Tice H."/>
            <person name="Pitluck S."/>
            <person name="Chain P."/>
            <person name="Malfatti S."/>
            <person name="Shin M."/>
            <person name="Vergez L."/>
            <person name="Schmutz J."/>
            <person name="Larimer F."/>
            <person name="Land M."/>
            <person name="Hauser L."/>
            <person name="Kyrpides N."/>
            <person name="Mikhailova N."/>
            <person name="Romine M.F."/>
            <person name="Fredrickson J."/>
            <person name="Tiedje J."/>
            <person name="Richardson P."/>
        </authorList>
    </citation>
    <scope>NUCLEOTIDE SEQUENCE [LARGE SCALE GENOMIC DNA]</scope>
    <source>
        <strain evidence="2">CN-32</strain>
    </source>
</reference>